<evidence type="ECO:0000313" key="2">
    <source>
        <dbReference type="EMBL" id="KAK8747069.1"/>
    </source>
</evidence>
<proteinExistence type="predicted"/>
<dbReference type="EMBL" id="JARKIK010000016">
    <property type="protein sequence ID" value="KAK8747069.1"/>
    <property type="molecule type" value="Genomic_DNA"/>
</dbReference>
<dbReference type="AlphaFoldDB" id="A0AAW0Y2Q2"/>
<evidence type="ECO:0000259" key="1">
    <source>
        <dbReference type="PROSITE" id="PS50835"/>
    </source>
</evidence>
<feature type="non-terminal residue" evidence="2">
    <location>
        <position position="116"/>
    </location>
</feature>
<dbReference type="SUPFAM" id="SSF48726">
    <property type="entry name" value="Immunoglobulin"/>
    <property type="match status" value="1"/>
</dbReference>
<dbReference type="PROSITE" id="PS50835">
    <property type="entry name" value="IG_LIKE"/>
    <property type="match status" value="1"/>
</dbReference>
<dbReference type="GO" id="GO:0032589">
    <property type="term" value="C:neuron projection membrane"/>
    <property type="evidence" value="ECO:0007669"/>
    <property type="project" value="TreeGrafter"/>
</dbReference>
<dbReference type="PANTHER" id="PTHR23279:SF41">
    <property type="entry name" value="DEFECTIVE PROBOSCIS EXTENSION RESPONSE 4-RELATED"/>
    <property type="match status" value="1"/>
</dbReference>
<accession>A0AAW0Y2Q2</accession>
<name>A0AAW0Y2Q2_CHEQU</name>
<keyword evidence="3" id="KW-1185">Reference proteome</keyword>
<dbReference type="InterPro" id="IPR013783">
    <property type="entry name" value="Ig-like_fold"/>
</dbReference>
<dbReference type="GO" id="GO:0050808">
    <property type="term" value="P:synapse organization"/>
    <property type="evidence" value="ECO:0007669"/>
    <property type="project" value="TreeGrafter"/>
</dbReference>
<dbReference type="InterPro" id="IPR013151">
    <property type="entry name" value="Immunoglobulin_dom"/>
</dbReference>
<reference evidence="2 3" key="1">
    <citation type="journal article" date="2024" name="BMC Genomics">
        <title>Genome assembly of redclaw crayfish (Cherax quadricarinatus) provides insights into its immune adaptation and hypoxia tolerance.</title>
        <authorList>
            <person name="Liu Z."/>
            <person name="Zheng J."/>
            <person name="Li H."/>
            <person name="Fang K."/>
            <person name="Wang S."/>
            <person name="He J."/>
            <person name="Zhou D."/>
            <person name="Weng S."/>
            <person name="Chi M."/>
            <person name="Gu Z."/>
            <person name="He J."/>
            <person name="Li F."/>
            <person name="Wang M."/>
        </authorList>
    </citation>
    <scope>NUCLEOTIDE SEQUENCE [LARGE SCALE GENOMIC DNA]</scope>
    <source>
        <strain evidence="2">ZL_2023a</strain>
    </source>
</reference>
<comment type="caution">
    <text evidence="2">The sequence shown here is derived from an EMBL/GenBank/DDBJ whole genome shotgun (WGS) entry which is preliminary data.</text>
</comment>
<sequence>TTPEGIPANLTCGVRLLADRKVSWIRRKDLHVLTTGDFTYTTANKFRALHLPGSPYWTLQVDRPTVSDSGIYECQVSTQPKIFRRFTLNVVVPSAAITGTREMFMKAGSDINITCT</sequence>
<dbReference type="Gene3D" id="2.60.40.10">
    <property type="entry name" value="Immunoglobulins"/>
    <property type="match status" value="1"/>
</dbReference>
<dbReference type="InterPro" id="IPR036179">
    <property type="entry name" value="Ig-like_dom_sf"/>
</dbReference>
<dbReference type="InterPro" id="IPR037448">
    <property type="entry name" value="Zig-8"/>
</dbReference>
<dbReference type="Pfam" id="PF00047">
    <property type="entry name" value="ig"/>
    <property type="match status" value="1"/>
</dbReference>
<dbReference type="Proteomes" id="UP001445076">
    <property type="component" value="Unassembled WGS sequence"/>
</dbReference>
<organism evidence="2 3">
    <name type="scientific">Cherax quadricarinatus</name>
    <name type="common">Australian red claw crayfish</name>
    <dbReference type="NCBI Taxonomy" id="27406"/>
    <lineage>
        <taxon>Eukaryota</taxon>
        <taxon>Metazoa</taxon>
        <taxon>Ecdysozoa</taxon>
        <taxon>Arthropoda</taxon>
        <taxon>Crustacea</taxon>
        <taxon>Multicrustacea</taxon>
        <taxon>Malacostraca</taxon>
        <taxon>Eumalacostraca</taxon>
        <taxon>Eucarida</taxon>
        <taxon>Decapoda</taxon>
        <taxon>Pleocyemata</taxon>
        <taxon>Astacidea</taxon>
        <taxon>Parastacoidea</taxon>
        <taxon>Parastacidae</taxon>
        <taxon>Cherax</taxon>
    </lineage>
</organism>
<feature type="domain" description="Ig-like" evidence="1">
    <location>
        <begin position="1"/>
        <end position="98"/>
    </location>
</feature>
<feature type="non-terminal residue" evidence="2">
    <location>
        <position position="1"/>
    </location>
</feature>
<protein>
    <recommendedName>
        <fullName evidence="1">Ig-like domain-containing protein</fullName>
    </recommendedName>
</protein>
<gene>
    <name evidence="2" type="ORF">OTU49_016974</name>
</gene>
<dbReference type="PANTHER" id="PTHR23279">
    <property type="entry name" value="DEFECTIVE PROBOSCIS EXTENSION RESPONSE DPR -RELATED"/>
    <property type="match status" value="1"/>
</dbReference>
<evidence type="ECO:0000313" key="3">
    <source>
        <dbReference type="Proteomes" id="UP001445076"/>
    </source>
</evidence>
<dbReference type="InterPro" id="IPR007110">
    <property type="entry name" value="Ig-like_dom"/>
</dbReference>